<sequence>MPADERVTRSTFSGRIRPISAPQPMPQLPQRIWSDEDWERIQRGYASRDMDEKWNVFTEGEVAFLHRSWTGRGIFEATFAPVDDGGRRIARAVVERDPKRYRGTDDDYDCLMLELVISAVVLGEPATDLRARLVELTRRRSGSADAPAGLVQHSALGLRSDS</sequence>
<evidence type="ECO:0000313" key="2">
    <source>
        <dbReference type="Proteomes" id="UP001501455"/>
    </source>
</evidence>
<organism evidence="1 2">
    <name type="scientific">Streptomyces prasinosporus</name>
    <dbReference type="NCBI Taxonomy" id="68256"/>
    <lineage>
        <taxon>Bacteria</taxon>
        <taxon>Bacillati</taxon>
        <taxon>Actinomycetota</taxon>
        <taxon>Actinomycetes</taxon>
        <taxon>Kitasatosporales</taxon>
        <taxon>Streptomycetaceae</taxon>
        <taxon>Streptomyces</taxon>
        <taxon>Streptomyces albogriseolus group</taxon>
    </lineage>
</organism>
<gene>
    <name evidence="1" type="ORF">GCM10019016_103680</name>
</gene>
<dbReference type="EMBL" id="BAAAXF010000074">
    <property type="protein sequence ID" value="GAA3503258.1"/>
    <property type="molecule type" value="Genomic_DNA"/>
</dbReference>
<evidence type="ECO:0000313" key="1">
    <source>
        <dbReference type="EMBL" id="GAA3503258.1"/>
    </source>
</evidence>
<dbReference type="Proteomes" id="UP001501455">
    <property type="component" value="Unassembled WGS sequence"/>
</dbReference>
<reference evidence="2" key="1">
    <citation type="journal article" date="2019" name="Int. J. Syst. Evol. Microbiol.">
        <title>The Global Catalogue of Microorganisms (GCM) 10K type strain sequencing project: providing services to taxonomists for standard genome sequencing and annotation.</title>
        <authorList>
            <consortium name="The Broad Institute Genomics Platform"/>
            <consortium name="The Broad Institute Genome Sequencing Center for Infectious Disease"/>
            <person name="Wu L."/>
            <person name="Ma J."/>
        </authorList>
    </citation>
    <scope>NUCLEOTIDE SEQUENCE [LARGE SCALE GENOMIC DNA]</scope>
    <source>
        <strain evidence="2">JCM 4816</strain>
    </source>
</reference>
<protein>
    <submittedName>
        <fullName evidence="1">Uncharacterized protein</fullName>
    </submittedName>
</protein>
<proteinExistence type="predicted"/>
<keyword evidence="2" id="KW-1185">Reference proteome</keyword>
<accession>A0ABP6U959</accession>
<name>A0ABP6U959_9ACTN</name>
<comment type="caution">
    <text evidence="1">The sequence shown here is derived from an EMBL/GenBank/DDBJ whole genome shotgun (WGS) entry which is preliminary data.</text>
</comment>